<sequence>MALDRLVSLLLRGAELAFAAIVAGVNGEFLHKSNADSWTLGRFIYTEVVAGIAIFFALIWLVPFSSTFVNWPVDIIISLCWWAAFGLLVDDLQGGACGGVFSWGNIALRGDPCGKFKAVIAFTFLSAILWLVSALVGFFWTRRRERLAVRAESAHRRRRWYRHSYV</sequence>
<feature type="transmembrane region" description="Helical" evidence="5">
    <location>
        <begin position="43"/>
        <end position="62"/>
    </location>
</feature>
<proteinExistence type="predicted"/>
<dbReference type="PANTHER" id="PTHR39608:SF1">
    <property type="entry name" value="INTEGRAL MEMBRANE PROTEIN (AFU_ORTHOLOGUE AFUA_5G08640)"/>
    <property type="match status" value="1"/>
</dbReference>
<dbReference type="GO" id="GO:0016020">
    <property type="term" value="C:membrane"/>
    <property type="evidence" value="ECO:0007669"/>
    <property type="project" value="UniProtKB-SubCell"/>
</dbReference>
<evidence type="ECO:0000259" key="6">
    <source>
        <dbReference type="Pfam" id="PF01284"/>
    </source>
</evidence>
<organism evidence="7 8">
    <name type="scientific">Hapsidospora chrysogenum (strain ATCC 11550 / CBS 779.69 / DSM 880 / IAM 14645 / JCM 23072 / IMI 49137)</name>
    <name type="common">Acremonium chrysogenum</name>
    <dbReference type="NCBI Taxonomy" id="857340"/>
    <lineage>
        <taxon>Eukaryota</taxon>
        <taxon>Fungi</taxon>
        <taxon>Dikarya</taxon>
        <taxon>Ascomycota</taxon>
        <taxon>Pezizomycotina</taxon>
        <taxon>Sordariomycetes</taxon>
        <taxon>Hypocreomycetidae</taxon>
        <taxon>Hypocreales</taxon>
        <taxon>Bionectriaceae</taxon>
        <taxon>Hapsidospora</taxon>
    </lineage>
</organism>
<evidence type="ECO:0000256" key="5">
    <source>
        <dbReference type="SAM" id="Phobius"/>
    </source>
</evidence>
<name>A0A086SVF0_HAPC1</name>
<dbReference type="AlphaFoldDB" id="A0A086SVF0"/>
<keyword evidence="2 5" id="KW-0812">Transmembrane</keyword>
<dbReference type="Pfam" id="PF01284">
    <property type="entry name" value="MARVEL"/>
    <property type="match status" value="1"/>
</dbReference>
<evidence type="ECO:0000313" key="8">
    <source>
        <dbReference type="Proteomes" id="UP000029964"/>
    </source>
</evidence>
<feature type="domain" description="MARVEL" evidence="6">
    <location>
        <begin position="7"/>
        <end position="135"/>
    </location>
</feature>
<reference evidence="8" key="1">
    <citation type="journal article" date="2014" name="Genome Announc.">
        <title>Genome sequence and annotation of Acremonium chrysogenum, producer of the beta-lactam antibiotic cephalosporin C.</title>
        <authorList>
            <person name="Terfehr D."/>
            <person name="Dahlmann T.A."/>
            <person name="Specht T."/>
            <person name="Zadra I."/>
            <person name="Kuernsteiner H."/>
            <person name="Kueck U."/>
        </authorList>
    </citation>
    <scope>NUCLEOTIDE SEQUENCE [LARGE SCALE GENOMIC DNA]</scope>
    <source>
        <strain evidence="8">ATCC 11550 / CBS 779.69 / DSM 880 / IAM 14645 / JCM 23072 / IMI 49137</strain>
    </source>
</reference>
<evidence type="ECO:0000256" key="4">
    <source>
        <dbReference type="ARBA" id="ARBA00023136"/>
    </source>
</evidence>
<dbReference type="Proteomes" id="UP000029964">
    <property type="component" value="Unassembled WGS sequence"/>
</dbReference>
<feature type="transmembrane region" description="Helical" evidence="5">
    <location>
        <begin position="69"/>
        <end position="89"/>
    </location>
</feature>
<dbReference type="OrthoDB" id="4074965at2759"/>
<dbReference type="PANTHER" id="PTHR39608">
    <property type="entry name" value="INTEGRAL MEMBRANE PROTEIN (AFU_ORTHOLOGUE AFUA_5G08640)"/>
    <property type="match status" value="1"/>
</dbReference>
<gene>
    <name evidence="7" type="ORF">ACRE_082040</name>
</gene>
<dbReference type="EMBL" id="JPKY01000147">
    <property type="protein sequence ID" value="KFH41082.1"/>
    <property type="molecule type" value="Genomic_DNA"/>
</dbReference>
<evidence type="ECO:0000256" key="2">
    <source>
        <dbReference type="ARBA" id="ARBA00022692"/>
    </source>
</evidence>
<evidence type="ECO:0000256" key="3">
    <source>
        <dbReference type="ARBA" id="ARBA00022989"/>
    </source>
</evidence>
<protein>
    <recommendedName>
        <fullName evidence="6">MARVEL domain-containing protein</fullName>
    </recommendedName>
</protein>
<comment type="subcellular location">
    <subcellularLocation>
        <location evidence="1">Membrane</location>
        <topology evidence="1">Multi-pass membrane protein</topology>
    </subcellularLocation>
</comment>
<keyword evidence="4 5" id="KW-0472">Membrane</keyword>
<keyword evidence="8" id="KW-1185">Reference proteome</keyword>
<evidence type="ECO:0000256" key="1">
    <source>
        <dbReference type="ARBA" id="ARBA00004141"/>
    </source>
</evidence>
<comment type="caution">
    <text evidence="7">The sequence shown here is derived from an EMBL/GenBank/DDBJ whole genome shotgun (WGS) entry which is preliminary data.</text>
</comment>
<feature type="transmembrane region" description="Helical" evidence="5">
    <location>
        <begin position="118"/>
        <end position="140"/>
    </location>
</feature>
<accession>A0A086SVF0</accession>
<dbReference type="InterPro" id="IPR008253">
    <property type="entry name" value="Marvel"/>
</dbReference>
<dbReference type="HOGENOM" id="CLU_079951_2_0_1"/>
<keyword evidence="3 5" id="KW-1133">Transmembrane helix</keyword>
<evidence type="ECO:0000313" key="7">
    <source>
        <dbReference type="EMBL" id="KFH41082.1"/>
    </source>
</evidence>